<dbReference type="InterPro" id="IPR006530">
    <property type="entry name" value="YD"/>
</dbReference>
<evidence type="ECO:0000256" key="2">
    <source>
        <dbReference type="SAM" id="SignalP"/>
    </source>
</evidence>
<evidence type="ECO:0000256" key="1">
    <source>
        <dbReference type="SAM" id="MobiDB-lite"/>
    </source>
</evidence>
<dbReference type="PANTHER" id="PTHR32305">
    <property type="match status" value="1"/>
</dbReference>
<dbReference type="InterPro" id="IPR050708">
    <property type="entry name" value="T6SS_VgrG/RHS"/>
</dbReference>
<protein>
    <recommendedName>
        <fullName evidence="3">DUF6531 domain-containing protein</fullName>
    </recommendedName>
</protein>
<dbReference type="NCBIfam" id="TIGR03696">
    <property type="entry name" value="Rhs_assc_core"/>
    <property type="match status" value="1"/>
</dbReference>
<dbReference type="Pfam" id="PF05593">
    <property type="entry name" value="RHS_repeat"/>
    <property type="match status" value="4"/>
</dbReference>
<evidence type="ECO:0000313" key="4">
    <source>
        <dbReference type="EMBL" id="MBE1159101.1"/>
    </source>
</evidence>
<dbReference type="InterPro" id="IPR031325">
    <property type="entry name" value="RHS_repeat"/>
</dbReference>
<evidence type="ECO:0000259" key="3">
    <source>
        <dbReference type="Pfam" id="PF20148"/>
    </source>
</evidence>
<keyword evidence="2" id="KW-0732">Signal</keyword>
<sequence length="1477" mass="157506">MLVAALLAVSGGAFAETDVITDDGGGGGGGGDITTLPPVIVTAPDPGGDAGGDGGDAPTLPPVNVTADRAPDPVETLGTVVVTGQVPPPAVAPPIHIGKTPSSVTTLAPVTVNAAIPKTKTQCQVGDPIDLGTQAKIEAKTDFARPGEMGLKFVRYYSSNAQNQTAFGTNLRVGAWTTSYDYILTLDRHQTSSCNYLASNSTCPLVLVRPDGATVEFAPGVPNADGSASFAEVNGGMATMTRSSSGAYTIHDENSKVMQFGPAIYGGNFFSITSLKDLAGVGWTFTYPDANDTVVTHTSGQTVSLHWTDTASGLGDFGQTINRQLTVTDPSGKVYTYSTTIPQGSIGNVVGTRYLTGELQSVTFSDSPATVVSYKYQSDVSNANGLYGYYQYALNEVDYDGNVHDTTSYNAMGQASQTMRADGTDKVSIAYTSNGTGVVATETNPLGHVSVYQFDSNDNIVSVTGQAASQCDASFSSQTYDANGNVKTQTDSNGNVTTYNYAANGQLQQEIDGTGTATSRTTNYAWDTTPGTDRLTSITVVGALQTAFSYTPQGRIAAVTRTNLTANGVAGQAHQTSYAYTLYGNGMVASVKVTPPDTSNTQTYTYDTLGNISSITDGLNRVTTYNAYDGLGRPTRMTDMNGVITDYVYTTREWLATKTVRANANGTPSPVDAVTKYTFFNLPYDVITSVTDPDGITTNYSYDSSQRLTRITDAMGNYIQYTLDAAGNQTERAVYNASNQATSFAFQQFNVLGQLIGTSNAAGTTVVSYAYDPNGNLTDATDANGIDTHRTYDALNRLQSTVQNFNGSDAATKNATTTFGYDPLGNTASVTDPNGLKTSYATDAFGQIWVINSPDSGETQFSFDGGGRRTGKIDARGVQQTYSYDAVSRVTGIQYPAHPALNVTYNYDQADPVAICSSNFNKGHMTSMSDETGTMGWCYTNVGDKAMEQKILNGGTYTTIITKTPGRRTKNIQYPSLSELTFGFDGDGRVSSINFQQNNVTNNGFQIIGSVTPIISSVGYLPFGPMTSYTWAQTGSPTESLAYDGNYQLMDIVSPKLNLHFARNTLGDITAEGATAGANPATETFQYDPLHRITNIEGSGGAVEQGFTYSGTGDRLSKSVAGSPIVAYAYTSGSHRLSAVGSSPVQNDAMGNAMVMTAPNNEVIGIDYDDRDYVTGVTNATTSVANYHYNGFGQRVTRTVTVAPFDQVKYIYEPDGSNQIVGEYFTTDHREYIYLNNIPVASVYDSSPQSTGVIQDFYADQNGTIRAATDTLGNLVYSWNWNNNAFGEAAASGSSTYYTRFPGQLYDDETGLFYNGKRYYNPSTGRYLQSDTVGLAGGVSTYAYAGGNPLSNIDPNGEAYFALRRLNGLPWLGLASNNSTDASMEDQVAHEQLFFEDGKAPSNLGFFPNGVHSDNFDGTWHRLPGEYNDCVMRQAANNVSMGQYHLFGNNCQTWADKVRAMYDQLVLNGALNSGACQ</sequence>
<feature type="chain" id="PRO_5045675913" description="DUF6531 domain-containing protein" evidence="2">
    <location>
        <begin position="16"/>
        <end position="1477"/>
    </location>
</feature>
<dbReference type="Gene3D" id="2.180.10.10">
    <property type="entry name" value="RHS repeat-associated core"/>
    <property type="match status" value="3"/>
</dbReference>
<dbReference type="Pfam" id="PF20148">
    <property type="entry name" value="DUF6531"/>
    <property type="match status" value="1"/>
</dbReference>
<dbReference type="RefSeq" id="WP_192553945.1">
    <property type="nucleotide sequence ID" value="NZ_JACZZA010000001.1"/>
</dbReference>
<name>A0ABR9G4X3_9GAMM</name>
<feature type="domain" description="DUF6531" evidence="3">
    <location>
        <begin position="126"/>
        <end position="217"/>
    </location>
</feature>
<organism evidence="4 5">
    <name type="scientific">Dyella acidiphila</name>
    <dbReference type="NCBI Taxonomy" id="2775866"/>
    <lineage>
        <taxon>Bacteria</taxon>
        <taxon>Pseudomonadati</taxon>
        <taxon>Pseudomonadota</taxon>
        <taxon>Gammaproteobacteria</taxon>
        <taxon>Lysobacterales</taxon>
        <taxon>Rhodanobacteraceae</taxon>
        <taxon>Dyella</taxon>
    </lineage>
</organism>
<dbReference type="InterPro" id="IPR045351">
    <property type="entry name" value="DUF6531"/>
</dbReference>
<feature type="region of interest" description="Disordered" evidence="1">
    <location>
        <begin position="44"/>
        <end position="68"/>
    </location>
</feature>
<evidence type="ECO:0000313" key="5">
    <source>
        <dbReference type="Proteomes" id="UP000651010"/>
    </source>
</evidence>
<accession>A0ABR9G4X3</accession>
<dbReference type="InterPro" id="IPR022385">
    <property type="entry name" value="Rhs_assc_core"/>
</dbReference>
<dbReference type="PRINTS" id="PR00394">
    <property type="entry name" value="RHSPROTEIN"/>
</dbReference>
<feature type="signal peptide" evidence="2">
    <location>
        <begin position="1"/>
        <end position="15"/>
    </location>
</feature>
<gene>
    <name evidence="4" type="ORF">IGX34_01815</name>
</gene>
<dbReference type="NCBIfam" id="TIGR01643">
    <property type="entry name" value="YD_repeat_2x"/>
    <property type="match status" value="5"/>
</dbReference>
<reference evidence="4 5" key="1">
    <citation type="submission" date="2020-09" db="EMBL/GenBank/DDBJ databases">
        <title>Dyella sp. 7MK23 isolated from forest soil.</title>
        <authorList>
            <person name="Fu J."/>
        </authorList>
    </citation>
    <scope>NUCLEOTIDE SEQUENCE [LARGE SCALE GENOMIC DNA]</scope>
    <source>
        <strain evidence="4 5">7MK23</strain>
    </source>
</reference>
<dbReference type="PANTHER" id="PTHR32305:SF15">
    <property type="entry name" value="PROTEIN RHSA-RELATED"/>
    <property type="match status" value="1"/>
</dbReference>
<dbReference type="EMBL" id="JACZZA010000001">
    <property type="protein sequence ID" value="MBE1159101.1"/>
    <property type="molecule type" value="Genomic_DNA"/>
</dbReference>
<keyword evidence="5" id="KW-1185">Reference proteome</keyword>
<comment type="caution">
    <text evidence="4">The sequence shown here is derived from an EMBL/GenBank/DDBJ whole genome shotgun (WGS) entry which is preliminary data.</text>
</comment>
<dbReference type="Proteomes" id="UP000651010">
    <property type="component" value="Unassembled WGS sequence"/>
</dbReference>
<proteinExistence type="predicted"/>